<feature type="compositionally biased region" description="Basic and acidic residues" evidence="11">
    <location>
        <begin position="300"/>
        <end position="309"/>
    </location>
</feature>
<gene>
    <name evidence="13" type="ORF">DTER00134_LOCUS1418</name>
</gene>
<evidence type="ECO:0000256" key="5">
    <source>
        <dbReference type="ARBA" id="ARBA00022723"/>
    </source>
</evidence>
<feature type="compositionally biased region" description="Polar residues" evidence="11">
    <location>
        <begin position="669"/>
        <end position="681"/>
    </location>
</feature>
<evidence type="ECO:0000256" key="10">
    <source>
        <dbReference type="SAM" id="Coils"/>
    </source>
</evidence>
<keyword evidence="5" id="KW-0479">Metal-binding</keyword>
<dbReference type="Pfam" id="PF08417">
    <property type="entry name" value="PaO"/>
    <property type="match status" value="1"/>
</dbReference>
<dbReference type="Gene3D" id="2.102.10.10">
    <property type="entry name" value="Rieske [2Fe-2S] iron-sulphur domain"/>
    <property type="match status" value="1"/>
</dbReference>
<keyword evidence="2" id="KW-0150">Chloroplast</keyword>
<evidence type="ECO:0000256" key="4">
    <source>
        <dbReference type="ARBA" id="ARBA00022714"/>
    </source>
</evidence>
<dbReference type="Pfam" id="PF00355">
    <property type="entry name" value="Rieske"/>
    <property type="match status" value="1"/>
</dbReference>
<accession>A0A7S3QM46</accession>
<evidence type="ECO:0000256" key="3">
    <source>
        <dbReference type="ARBA" id="ARBA00022640"/>
    </source>
</evidence>
<evidence type="ECO:0000256" key="1">
    <source>
        <dbReference type="ARBA" id="ARBA00004229"/>
    </source>
</evidence>
<feature type="domain" description="Rieske" evidence="12">
    <location>
        <begin position="321"/>
        <end position="422"/>
    </location>
</feature>
<dbReference type="GO" id="GO:0009507">
    <property type="term" value="C:chloroplast"/>
    <property type="evidence" value="ECO:0007669"/>
    <property type="project" value="UniProtKB-SubCell"/>
</dbReference>
<evidence type="ECO:0000256" key="11">
    <source>
        <dbReference type="SAM" id="MobiDB-lite"/>
    </source>
</evidence>
<dbReference type="EMBL" id="HBIP01003256">
    <property type="protein sequence ID" value="CAE0486379.1"/>
    <property type="molecule type" value="Transcribed_RNA"/>
</dbReference>
<feature type="coiled-coil region" evidence="10">
    <location>
        <begin position="185"/>
        <end position="233"/>
    </location>
</feature>
<dbReference type="Gene3D" id="3.90.380.10">
    <property type="entry name" value="Naphthalene 1,2-dioxygenase Alpha Subunit, Chain A, domain 1"/>
    <property type="match status" value="1"/>
</dbReference>
<evidence type="ECO:0000256" key="7">
    <source>
        <dbReference type="ARBA" id="ARBA00023002"/>
    </source>
</evidence>
<organism evidence="13">
    <name type="scientific">Dunaliella tertiolecta</name>
    <name type="common">Green alga</name>
    <dbReference type="NCBI Taxonomy" id="3047"/>
    <lineage>
        <taxon>Eukaryota</taxon>
        <taxon>Viridiplantae</taxon>
        <taxon>Chlorophyta</taxon>
        <taxon>core chlorophytes</taxon>
        <taxon>Chlorophyceae</taxon>
        <taxon>CS clade</taxon>
        <taxon>Chlamydomonadales</taxon>
        <taxon>Dunaliellaceae</taxon>
        <taxon>Dunaliella</taxon>
    </lineage>
</organism>
<keyword evidence="6" id="KW-0809">Transit peptide</keyword>
<keyword evidence="4" id="KW-0001">2Fe-2S</keyword>
<dbReference type="SUPFAM" id="SSF55961">
    <property type="entry name" value="Bet v1-like"/>
    <property type="match status" value="1"/>
</dbReference>
<keyword evidence="10" id="KW-0175">Coiled coil</keyword>
<dbReference type="InterPro" id="IPR017941">
    <property type="entry name" value="Rieske_2Fe-2S"/>
</dbReference>
<dbReference type="InterPro" id="IPR015881">
    <property type="entry name" value="ARHD_Rieske_2Fe_2S"/>
</dbReference>
<evidence type="ECO:0000256" key="2">
    <source>
        <dbReference type="ARBA" id="ARBA00022528"/>
    </source>
</evidence>
<evidence type="ECO:0000313" key="13">
    <source>
        <dbReference type="EMBL" id="CAE0486379.1"/>
    </source>
</evidence>
<dbReference type="InterPro" id="IPR013626">
    <property type="entry name" value="PaO"/>
</dbReference>
<dbReference type="AlphaFoldDB" id="A0A7S3QM46"/>
<feature type="compositionally biased region" description="Low complexity" evidence="11">
    <location>
        <begin position="20"/>
        <end position="29"/>
    </location>
</feature>
<keyword evidence="7" id="KW-0560">Oxidoreductase</keyword>
<dbReference type="PANTHER" id="PTHR21266">
    <property type="entry name" value="IRON-SULFUR DOMAIN CONTAINING PROTEIN"/>
    <property type="match status" value="1"/>
</dbReference>
<feature type="compositionally biased region" description="Polar residues" evidence="11">
    <location>
        <begin position="1"/>
        <end position="10"/>
    </location>
</feature>
<dbReference type="CDD" id="cd04337">
    <property type="entry name" value="Rieske_RO_Alpha_Cao"/>
    <property type="match status" value="1"/>
</dbReference>
<dbReference type="PROSITE" id="PS51296">
    <property type="entry name" value="RIESKE"/>
    <property type="match status" value="1"/>
</dbReference>
<protein>
    <recommendedName>
        <fullName evidence="12">Rieske domain-containing protein</fullName>
    </recommendedName>
</protein>
<dbReference type="InterPro" id="IPR036922">
    <property type="entry name" value="Rieske_2Fe-2S_sf"/>
</dbReference>
<proteinExistence type="predicted"/>
<feature type="compositionally biased region" description="Polar residues" evidence="11">
    <location>
        <begin position="35"/>
        <end position="47"/>
    </location>
</feature>
<dbReference type="GO" id="GO:0010277">
    <property type="term" value="F:chlorophyllide a oxygenase activity"/>
    <property type="evidence" value="ECO:0007669"/>
    <property type="project" value="InterPro"/>
</dbReference>
<name>A0A7S3QM46_DUNTE</name>
<reference evidence="13" key="1">
    <citation type="submission" date="2021-01" db="EMBL/GenBank/DDBJ databases">
        <authorList>
            <person name="Corre E."/>
            <person name="Pelletier E."/>
            <person name="Niang G."/>
            <person name="Scheremetjew M."/>
            <person name="Finn R."/>
            <person name="Kale V."/>
            <person name="Holt S."/>
            <person name="Cochrane G."/>
            <person name="Meng A."/>
            <person name="Brown T."/>
            <person name="Cohen L."/>
        </authorList>
    </citation>
    <scope>NUCLEOTIDE SEQUENCE</scope>
    <source>
        <strain evidence="13">CCMP1320</strain>
    </source>
</reference>
<dbReference type="SUPFAM" id="SSF50022">
    <property type="entry name" value="ISP domain"/>
    <property type="match status" value="1"/>
</dbReference>
<dbReference type="PROSITE" id="PS00570">
    <property type="entry name" value="RING_HYDROXYL_ALPHA"/>
    <property type="match status" value="1"/>
</dbReference>
<evidence type="ECO:0000256" key="8">
    <source>
        <dbReference type="ARBA" id="ARBA00023004"/>
    </source>
</evidence>
<dbReference type="GO" id="GO:0005506">
    <property type="term" value="F:iron ion binding"/>
    <property type="evidence" value="ECO:0007669"/>
    <property type="project" value="InterPro"/>
</dbReference>
<feature type="region of interest" description="Disordered" evidence="11">
    <location>
        <begin position="1"/>
        <end position="65"/>
    </location>
</feature>
<evidence type="ECO:0000256" key="9">
    <source>
        <dbReference type="ARBA" id="ARBA00023014"/>
    </source>
</evidence>
<dbReference type="InterPro" id="IPR050584">
    <property type="entry name" value="Cholesterol_7-desaturase"/>
</dbReference>
<feature type="compositionally biased region" description="Polar residues" evidence="11">
    <location>
        <begin position="279"/>
        <end position="293"/>
    </location>
</feature>
<keyword evidence="3" id="KW-0934">Plastid</keyword>
<evidence type="ECO:0000259" key="12">
    <source>
        <dbReference type="PROSITE" id="PS51296"/>
    </source>
</evidence>
<keyword evidence="9" id="KW-0411">Iron-sulfur</keyword>
<comment type="subcellular location">
    <subcellularLocation>
        <location evidence="1">Plastid</location>
        <location evidence="1">Chloroplast</location>
    </subcellularLocation>
</comment>
<feature type="region of interest" description="Disordered" evidence="11">
    <location>
        <begin position="660"/>
        <end position="681"/>
    </location>
</feature>
<sequence>MRSGSTSSECRGSVSGNGRGAVPAAAGGASRIKTPKQSSRIGHTVSTRVIRDAEPQPRGVDYEDPEKTFGMRRIGTKTFGKSHVVQTRNTPMAWLQNVPNIWTRNTLESRKHDELLELVVLNERLAGRESWEARRRLEYLKKRRSNWEAIYNYITTTDAAATLELVEEANRKVEEALYEQETTGVGAMQSKLLGLQDEISEARDKLRTSEARVAQNLKRVDELKAEAASLERMRLASSSSTDSTVSIASRGGAAVAATTSVPDQVEREGIQSRVRGSGMASTSYPSHVPQPSQAVRRGPKPKDSRRLRSSLELEDGLRNFWYPTEFAKKLEPGMMVPFDLFGVPWVLFRDEHSAPTCIKDSCAHRACPLSLGKVINGHVQCPYHGWEFDGSGACTKMPSTRMCHGVGVAALPCVEKDGFVWVWPGDGPPPDLPPDFTAPPAGYDVHAEIMVDVPVEHGLLMENLLDLAHAPFTHTTTFARGWPIPEAVRFHATKMLAGDWDPYPISMSFNPPCIALSTIGLSQPGKIMRGYKAEECKRHLHQLHVCMPSKEGHTRLLYRMSLDFWGWAKHVPFVDVLWKKIAGQVLGEDLVLVLGQQARMIGGDDTWCTPMPYDKLAVRYRRWRNMVADGEYEEGSRIAAQANMTAGQMFDSHDDEDLYEHQRHDEGNLQGQQSSVFAARK</sequence>
<keyword evidence="8" id="KW-0408">Iron</keyword>
<dbReference type="GO" id="GO:0051537">
    <property type="term" value="F:2 iron, 2 sulfur cluster binding"/>
    <property type="evidence" value="ECO:0007669"/>
    <property type="project" value="UniProtKB-KW"/>
</dbReference>
<feature type="region of interest" description="Disordered" evidence="11">
    <location>
        <begin position="256"/>
        <end position="309"/>
    </location>
</feature>
<dbReference type="PANTHER" id="PTHR21266:SF19">
    <property type="entry name" value="CHLOROPHYLLIDE A OXYGENASE, CHLOROPLASTIC"/>
    <property type="match status" value="1"/>
</dbReference>
<evidence type="ECO:0000256" key="6">
    <source>
        <dbReference type="ARBA" id="ARBA00022946"/>
    </source>
</evidence>